<sequence length="272" mass="30090">MVRRINFINPFGTTAYDALIQETLSHYAMEGTRLDVTHLDACPADMDYFYPKHIVEASLLDAIKQSEEDGYDAVISGCCYDPAVMIARELVDIPVIGPFEASLNLLSYYGRTAVIVTDHVKAGSQMKDNVKLYGASDRVLGLDVINWYVRDMVNDTEAVARDVVEVTAKSIERTGAEAVILNCTIIAASYQKYLMGGGKPAPFPILNPNLMALTMAESMAHLRQKGAYGISRLGYYMQPHNDYFSGLSQKTRQAWHSARPTLQKTFAASAKD</sequence>
<comment type="caution">
    <text evidence="2">The sequence shown here is derived from an EMBL/GenBank/DDBJ whole genome shotgun (WGS) entry which is preliminary data.</text>
</comment>
<dbReference type="Proteomes" id="UP001153050">
    <property type="component" value="Unassembled WGS sequence"/>
</dbReference>
<comment type="similarity">
    <text evidence="1">Belongs to the HyuE racemase family.</text>
</comment>
<gene>
    <name evidence="2" type="ORF">MES5069_680058</name>
</gene>
<dbReference type="GO" id="GO:0016853">
    <property type="term" value="F:isomerase activity"/>
    <property type="evidence" value="ECO:0007669"/>
    <property type="project" value="UniProtKB-KW"/>
</dbReference>
<dbReference type="InterPro" id="IPR015942">
    <property type="entry name" value="Asp/Glu/hydantoin_racemase"/>
</dbReference>
<evidence type="ECO:0000313" key="3">
    <source>
        <dbReference type="Proteomes" id="UP001153050"/>
    </source>
</evidence>
<dbReference type="RefSeq" id="WP_254021622.1">
    <property type="nucleotide sequence ID" value="NZ_CAKXZT010000166.1"/>
</dbReference>
<evidence type="ECO:0000313" key="2">
    <source>
        <dbReference type="EMBL" id="CAH2408353.1"/>
    </source>
</evidence>
<name>A0ABN8KDQ3_9HYPH</name>
<dbReference type="EMBL" id="CAKXZT010000166">
    <property type="protein sequence ID" value="CAH2408353.1"/>
    <property type="molecule type" value="Genomic_DNA"/>
</dbReference>
<dbReference type="InterPro" id="IPR053714">
    <property type="entry name" value="Iso_Racemase_Enz_sf"/>
</dbReference>
<keyword evidence="3" id="KW-1185">Reference proteome</keyword>
<keyword evidence="2" id="KW-0413">Isomerase</keyword>
<dbReference type="Gene3D" id="3.40.50.12500">
    <property type="match status" value="1"/>
</dbReference>
<reference evidence="2 3" key="1">
    <citation type="submission" date="2022-03" db="EMBL/GenBank/DDBJ databases">
        <authorList>
            <person name="Brunel B."/>
        </authorList>
    </citation>
    <scope>NUCLEOTIDE SEQUENCE [LARGE SCALE GENOMIC DNA]</scope>
    <source>
        <strain evidence="2">STM5069sample</strain>
    </source>
</reference>
<dbReference type="EC" id="5.1.99.-" evidence="2"/>
<dbReference type="Pfam" id="PF01177">
    <property type="entry name" value="Asp_Glu_race"/>
    <property type="match status" value="1"/>
</dbReference>
<evidence type="ECO:0000256" key="1">
    <source>
        <dbReference type="ARBA" id="ARBA00038414"/>
    </source>
</evidence>
<organism evidence="2 3">
    <name type="scientific">Mesorhizobium escarrei</name>
    <dbReference type="NCBI Taxonomy" id="666018"/>
    <lineage>
        <taxon>Bacteria</taxon>
        <taxon>Pseudomonadati</taxon>
        <taxon>Pseudomonadota</taxon>
        <taxon>Alphaproteobacteria</taxon>
        <taxon>Hyphomicrobiales</taxon>
        <taxon>Phyllobacteriaceae</taxon>
        <taxon>Mesorhizobium</taxon>
    </lineage>
</organism>
<proteinExistence type="inferred from homology"/>
<protein>
    <submittedName>
        <fullName evidence="2">Hydantoin racemase</fullName>
        <ecNumber evidence="2">5.1.99.-</ecNumber>
    </submittedName>
</protein>
<accession>A0ABN8KDQ3</accession>